<keyword evidence="5" id="KW-1185">Reference proteome</keyword>
<keyword evidence="2" id="KW-0472">Membrane</keyword>
<sequence>MSHLDPEQLALLALGEPAASVTDCGHLSACEPCRTELNELSRAVGVARATVADEKLEAPPARVWSAIADELGLKTTDGSVASEMSAAAETLQTSPPEPESAPGDEAQPPARRRSLRATAWALAASLVVIGGIGIGALAVSTSTPTSIAQAVLEPFPDHPDATGVADVEQDRDGVRRLVVSVGDEVAPDTYREVWLIRNDAGALVSLGVLEGESGSFVIPDGLDLVEYSLVDVSVEPLDGDPAHSGDSIVRGELLRA</sequence>
<name>A0ABU8LSS3_9MICO</name>
<evidence type="ECO:0000313" key="5">
    <source>
        <dbReference type="Proteomes" id="UP001368654"/>
    </source>
</evidence>
<accession>A0ABU8LSS3</accession>
<reference evidence="4 5" key="1">
    <citation type="submission" date="2024-02" db="EMBL/GenBank/DDBJ databases">
        <authorList>
            <person name="Saticioglu I.B."/>
        </authorList>
    </citation>
    <scope>NUCLEOTIDE SEQUENCE [LARGE SCALE GENOMIC DNA]</scope>
    <source>
        <strain evidence="4 5">Mu-86</strain>
    </source>
</reference>
<gene>
    <name evidence="4" type="ORF">WDU96_03065</name>
</gene>
<evidence type="ECO:0000256" key="1">
    <source>
        <dbReference type="SAM" id="MobiDB-lite"/>
    </source>
</evidence>
<keyword evidence="2" id="KW-0812">Transmembrane</keyword>
<dbReference type="Proteomes" id="UP001368654">
    <property type="component" value="Unassembled WGS sequence"/>
</dbReference>
<protein>
    <submittedName>
        <fullName evidence="4">Anti-sigma factor</fullName>
    </submittedName>
</protein>
<dbReference type="InterPro" id="IPR018764">
    <property type="entry name" value="RskA_C"/>
</dbReference>
<comment type="caution">
    <text evidence="4">The sequence shown here is derived from an EMBL/GenBank/DDBJ whole genome shotgun (WGS) entry which is preliminary data.</text>
</comment>
<proteinExistence type="predicted"/>
<organism evidence="4 5">
    <name type="scientific">Microbacterium marmarense</name>
    <dbReference type="NCBI Taxonomy" id="3122051"/>
    <lineage>
        <taxon>Bacteria</taxon>
        <taxon>Bacillati</taxon>
        <taxon>Actinomycetota</taxon>
        <taxon>Actinomycetes</taxon>
        <taxon>Micrococcales</taxon>
        <taxon>Microbacteriaceae</taxon>
        <taxon>Microbacterium</taxon>
    </lineage>
</organism>
<evidence type="ECO:0000259" key="3">
    <source>
        <dbReference type="Pfam" id="PF10099"/>
    </source>
</evidence>
<keyword evidence="2" id="KW-1133">Transmembrane helix</keyword>
<evidence type="ECO:0000313" key="4">
    <source>
        <dbReference type="EMBL" id="MEJ1154579.1"/>
    </source>
</evidence>
<dbReference type="EMBL" id="JBBDGL010000001">
    <property type="protein sequence ID" value="MEJ1154579.1"/>
    <property type="molecule type" value="Genomic_DNA"/>
</dbReference>
<feature type="region of interest" description="Disordered" evidence="1">
    <location>
        <begin position="84"/>
        <end position="112"/>
    </location>
</feature>
<evidence type="ECO:0000256" key="2">
    <source>
        <dbReference type="SAM" id="Phobius"/>
    </source>
</evidence>
<feature type="domain" description="Anti-sigma K factor RskA C-terminal" evidence="3">
    <location>
        <begin position="120"/>
        <end position="246"/>
    </location>
</feature>
<dbReference type="Pfam" id="PF10099">
    <property type="entry name" value="RskA_C"/>
    <property type="match status" value="1"/>
</dbReference>
<feature type="transmembrane region" description="Helical" evidence="2">
    <location>
        <begin position="119"/>
        <end position="139"/>
    </location>
</feature>